<dbReference type="STRING" id="1515439.SAMN06265784_1226"/>
<proteinExistence type="predicted"/>
<dbReference type="RefSeq" id="WP_244196246.1">
    <property type="nucleotide sequence ID" value="NZ_FXAT01000022.1"/>
</dbReference>
<gene>
    <name evidence="1" type="ORF">SAMN06265784_1226</name>
</gene>
<dbReference type="Proteomes" id="UP000193228">
    <property type="component" value="Unassembled WGS sequence"/>
</dbReference>
<name>A0A1X7M7K8_9BURK</name>
<dbReference type="AlphaFoldDB" id="A0A1X7M7K8"/>
<reference evidence="2" key="1">
    <citation type="submission" date="2017-04" db="EMBL/GenBank/DDBJ databases">
        <authorList>
            <person name="Varghese N."/>
            <person name="Submissions S."/>
        </authorList>
    </citation>
    <scope>NUCLEOTIDE SEQUENCE [LARGE SCALE GENOMIC DNA]</scope>
    <source>
        <strain evidence="2">LMG 29540</strain>
    </source>
</reference>
<organism evidence="1 2">
    <name type="scientific">Paraburkholderia susongensis</name>
    <dbReference type="NCBI Taxonomy" id="1515439"/>
    <lineage>
        <taxon>Bacteria</taxon>
        <taxon>Pseudomonadati</taxon>
        <taxon>Pseudomonadota</taxon>
        <taxon>Betaproteobacteria</taxon>
        <taxon>Burkholderiales</taxon>
        <taxon>Burkholderiaceae</taxon>
        <taxon>Paraburkholderia</taxon>
    </lineage>
</organism>
<sequence length="272" mass="31075">MLSLSLGSHHGVREGQHGHLFWRSVRKSIYLHIRSPRMFDVDQWFHFALPASVPREAHDDLVEGMKEARVAWLRHAPSMLLSHQSYELRNVLGKSDNIFHMNRMDNHQVAKALYNEVKDGNLLFVPEKDDMRKCVEAIRKQREKAFRLVPARTQQPADADITRVLYGNGPHVPQNLDTPSYYSPIVGALSDAQPFDYRPAMPDGNAEELAASTNNPNYAAKMLGYDRKTFGDILHKFKPRNGLGPADNVIWHDNGDVYFKGNYVGNFHDWAD</sequence>
<keyword evidence="2" id="KW-1185">Reference proteome</keyword>
<evidence type="ECO:0000313" key="1">
    <source>
        <dbReference type="EMBL" id="SMG61432.1"/>
    </source>
</evidence>
<dbReference type="EMBL" id="FXAT01000022">
    <property type="protein sequence ID" value="SMG61432.1"/>
    <property type="molecule type" value="Genomic_DNA"/>
</dbReference>
<protein>
    <submittedName>
        <fullName evidence="1">Uncharacterized protein</fullName>
    </submittedName>
</protein>
<evidence type="ECO:0000313" key="2">
    <source>
        <dbReference type="Proteomes" id="UP000193228"/>
    </source>
</evidence>
<accession>A0A1X7M7K8</accession>